<organism evidence="1 2">
    <name type="scientific">Rodentibacter caecimuris</name>
    <dbReference type="NCBI Taxonomy" id="1796644"/>
    <lineage>
        <taxon>Bacteria</taxon>
        <taxon>Pseudomonadati</taxon>
        <taxon>Pseudomonadota</taxon>
        <taxon>Gammaproteobacteria</taxon>
        <taxon>Pasteurellales</taxon>
        <taxon>Pasteurellaceae</taxon>
        <taxon>Rodentibacter</taxon>
    </lineage>
</organism>
<evidence type="ECO:0000313" key="1">
    <source>
        <dbReference type="EMBL" id="OOF77126.1"/>
    </source>
</evidence>
<dbReference type="AlphaFoldDB" id="A0A1V3KHM7"/>
<sequence length="193" mass="22377">MNNSKILNIVQQVATSLDIKLHEKENTTADLRFEAKVRGIDVSLYFSNQTCDKNKVQAYFYVGTGRRYYEPDFYKKITFNDTKAENAIFRDLVQRLEMDKINEKVDSILKYRADKEIENDRKNAELAAFQRFIPFENTNYRGCFSGRKNGTYFELSQSKEQLSINTRNKDILIRICAAAARILEEEAAKAAKA</sequence>
<accession>A0A1V3KHM7</accession>
<dbReference type="EMBL" id="MLAE01000051">
    <property type="protein sequence ID" value="OOF77126.1"/>
    <property type="molecule type" value="Genomic_DNA"/>
</dbReference>
<gene>
    <name evidence="1" type="ORF">BKG96_08950</name>
</gene>
<dbReference type="Proteomes" id="UP000189114">
    <property type="component" value="Unassembled WGS sequence"/>
</dbReference>
<name>A0A1V3KHM7_9PAST</name>
<comment type="caution">
    <text evidence="1">The sequence shown here is derived from an EMBL/GenBank/DDBJ whole genome shotgun (WGS) entry which is preliminary data.</text>
</comment>
<reference evidence="2" key="1">
    <citation type="submission" date="2016-10" db="EMBL/GenBank/DDBJ databases">
        <title>Rodentibacter gen. nov. and new species.</title>
        <authorList>
            <person name="Christensen H."/>
        </authorList>
    </citation>
    <scope>NUCLEOTIDE SEQUENCE [LARGE SCALE GENOMIC DNA]</scope>
    <source>
        <strain evidence="2">Ppn152</strain>
    </source>
</reference>
<protein>
    <submittedName>
        <fullName evidence="1">Uncharacterized protein</fullName>
    </submittedName>
</protein>
<proteinExistence type="predicted"/>
<evidence type="ECO:0000313" key="2">
    <source>
        <dbReference type="Proteomes" id="UP000189114"/>
    </source>
</evidence>